<dbReference type="SUPFAM" id="SSF46785">
    <property type="entry name" value="Winged helix' DNA-binding domain"/>
    <property type="match status" value="1"/>
</dbReference>
<dbReference type="PROSITE" id="PS51507">
    <property type="entry name" value="IRF_2"/>
    <property type="match status" value="1"/>
</dbReference>
<evidence type="ECO:0000313" key="7">
    <source>
        <dbReference type="EMBL" id="KFP02584.1"/>
    </source>
</evidence>
<dbReference type="PRINTS" id="PR00267">
    <property type="entry name" value="INTFRNREGFCT"/>
</dbReference>
<evidence type="ECO:0000259" key="6">
    <source>
        <dbReference type="PROSITE" id="PS51507"/>
    </source>
</evidence>
<dbReference type="SMART" id="SM01243">
    <property type="entry name" value="IRF-3"/>
    <property type="match status" value="1"/>
</dbReference>
<evidence type="ECO:0000256" key="1">
    <source>
        <dbReference type="ARBA" id="ARBA00004123"/>
    </source>
</evidence>
<dbReference type="Pfam" id="PF00605">
    <property type="entry name" value="IRF"/>
    <property type="match status" value="1"/>
</dbReference>
<evidence type="ECO:0000313" key="8">
    <source>
        <dbReference type="Proteomes" id="UP000054308"/>
    </source>
</evidence>
<feature type="domain" description="IRF tryptophan pentad repeat" evidence="6">
    <location>
        <begin position="4"/>
        <end position="108"/>
    </location>
</feature>
<keyword evidence="5" id="KW-0539">Nucleus</keyword>
<dbReference type="PROSITE" id="PS00601">
    <property type="entry name" value="IRF_1"/>
    <property type="match status" value="1"/>
</dbReference>
<dbReference type="InterPro" id="IPR036390">
    <property type="entry name" value="WH_DNA-bd_sf"/>
</dbReference>
<dbReference type="FunFam" id="1.10.10.10:FF:000631">
    <property type="entry name" value="Interferon regulatory factor 7"/>
    <property type="match status" value="1"/>
</dbReference>
<dbReference type="SMART" id="SM00348">
    <property type="entry name" value="IRF"/>
    <property type="match status" value="1"/>
</dbReference>
<dbReference type="InterPro" id="IPR019817">
    <property type="entry name" value="Interferon_reg_fac_CS"/>
</dbReference>
<dbReference type="Gene3D" id="1.10.10.10">
    <property type="entry name" value="Winged helix-like DNA-binding domain superfamily/Winged helix DNA-binding domain"/>
    <property type="match status" value="1"/>
</dbReference>
<dbReference type="PANTHER" id="PTHR11949">
    <property type="entry name" value="INTERFERON REGULATORY FACTOR"/>
    <property type="match status" value="1"/>
</dbReference>
<dbReference type="Proteomes" id="UP000054308">
    <property type="component" value="Unassembled WGS sequence"/>
</dbReference>
<dbReference type="GO" id="GO:0002376">
    <property type="term" value="P:immune system process"/>
    <property type="evidence" value="ECO:0007669"/>
    <property type="project" value="TreeGrafter"/>
</dbReference>
<keyword evidence="8" id="KW-1185">Reference proteome</keyword>
<protein>
    <submittedName>
        <fullName evidence="7">Interferon regulatory factor 3</fullName>
    </submittedName>
</protein>
<keyword evidence="3" id="KW-0238">DNA-binding</keyword>
<dbReference type="InterPro" id="IPR019471">
    <property type="entry name" value="Interferon_reg_factor-3"/>
</dbReference>
<comment type="subcellular location">
    <subcellularLocation>
        <location evidence="1">Nucleus</location>
    </subcellularLocation>
</comment>
<dbReference type="STRING" id="9244.A0A091I210"/>
<name>A0A091I210_CALAN</name>
<dbReference type="Gene3D" id="2.60.200.10">
    <property type="match status" value="1"/>
</dbReference>
<dbReference type="PANTHER" id="PTHR11949:SF2">
    <property type="entry name" value="INTERFERON REGULATORY FACTOR 7"/>
    <property type="match status" value="1"/>
</dbReference>
<reference evidence="7 8" key="1">
    <citation type="submission" date="2014-04" db="EMBL/GenBank/DDBJ databases">
        <title>Genome evolution of avian class.</title>
        <authorList>
            <person name="Zhang G."/>
            <person name="Li C."/>
        </authorList>
    </citation>
    <scope>NUCLEOTIDE SEQUENCE [LARGE SCALE GENOMIC DNA]</scope>
    <source>
        <strain evidence="7">BGI_N300</strain>
    </source>
</reference>
<evidence type="ECO:0000256" key="2">
    <source>
        <dbReference type="ARBA" id="ARBA00023015"/>
    </source>
</evidence>
<dbReference type="GO" id="GO:0000981">
    <property type="term" value="F:DNA-binding transcription factor activity, RNA polymerase II-specific"/>
    <property type="evidence" value="ECO:0007669"/>
    <property type="project" value="TreeGrafter"/>
</dbReference>
<dbReference type="CDD" id="cd00103">
    <property type="entry name" value="IRF"/>
    <property type="match status" value="1"/>
</dbReference>
<proteinExistence type="predicted"/>
<accession>A0A091I210</accession>
<feature type="non-terminal residue" evidence="7">
    <location>
        <position position="472"/>
    </location>
</feature>
<keyword evidence="4" id="KW-0804">Transcription</keyword>
<dbReference type="GO" id="GO:0005634">
    <property type="term" value="C:nucleus"/>
    <property type="evidence" value="ECO:0007669"/>
    <property type="project" value="UniProtKB-SubCell"/>
</dbReference>
<feature type="non-terminal residue" evidence="7">
    <location>
        <position position="1"/>
    </location>
</feature>
<gene>
    <name evidence="7" type="ORF">N300_06323</name>
</gene>
<dbReference type="InterPro" id="IPR036388">
    <property type="entry name" value="WH-like_DNA-bd_sf"/>
</dbReference>
<dbReference type="InterPro" id="IPR001346">
    <property type="entry name" value="Interferon_reg_fact_DNA-bd_dom"/>
</dbReference>
<evidence type="ECO:0000256" key="4">
    <source>
        <dbReference type="ARBA" id="ARBA00023163"/>
    </source>
</evidence>
<dbReference type="Pfam" id="PF10401">
    <property type="entry name" value="IRF-3"/>
    <property type="match status" value="1"/>
</dbReference>
<sequence length="472" mass="52897">ETQKVRFGPWLLSAVSSGSYRGLCWTDPVRRAFRVPWKHNARRDVTDSDLEVFKAWAQASGRYEGWPEDPAKWKTNFRCALRSTHMFVLLEDNSKCEDDPHKVFAIATGEPGPGDGVVWGVELDLVIPVILGRSAPLPAAPWHGSTNPTESSMPKDLNDLEWELKQWDISCDADSLTPLVPADVPLLLSHSVFSQNNCPPLPAGQQWEPVAEQLHLDTCNPPGMQGGCWEVGSSYRVGLPLGLGGLSLICCSLPAADNGIIPNLEVSIYYRGKLFHCEEVRDRQCLLVYQTCDPAVVGLPGHLLCFPSPQQLPDHKQRGYTEQLLHNAGLHLKQQAGKIFATRLKKCKVFWALSQQLEGVGDPPPNLLIRGEETPIFDFDEFCTELRDFRNSQRKQSPDFTIYLCFGQSFSSSKPKESKLILVKLVPKFCEYWHEQVLREGASSLDSTTVSLQLSDSFSLFELIEQFKMQTE</sequence>
<evidence type="ECO:0000256" key="5">
    <source>
        <dbReference type="ARBA" id="ARBA00023242"/>
    </source>
</evidence>
<dbReference type="InterPro" id="IPR017855">
    <property type="entry name" value="SMAD-like_dom_sf"/>
</dbReference>
<dbReference type="AlphaFoldDB" id="A0A091I210"/>
<dbReference type="InterPro" id="IPR008984">
    <property type="entry name" value="SMAD_FHA_dom_sf"/>
</dbReference>
<dbReference type="SUPFAM" id="SSF49879">
    <property type="entry name" value="SMAD/FHA domain"/>
    <property type="match status" value="1"/>
</dbReference>
<dbReference type="GO" id="GO:0000978">
    <property type="term" value="F:RNA polymerase II cis-regulatory region sequence-specific DNA binding"/>
    <property type="evidence" value="ECO:0007669"/>
    <property type="project" value="TreeGrafter"/>
</dbReference>
<keyword evidence="2" id="KW-0805">Transcription regulation</keyword>
<dbReference type="EMBL" id="KL218135">
    <property type="protein sequence ID" value="KFP02584.1"/>
    <property type="molecule type" value="Genomic_DNA"/>
</dbReference>
<organism evidence="7 8">
    <name type="scientific">Calypte anna</name>
    <name type="common">Anna's hummingbird</name>
    <name type="synonym">Archilochus anna</name>
    <dbReference type="NCBI Taxonomy" id="9244"/>
    <lineage>
        <taxon>Eukaryota</taxon>
        <taxon>Metazoa</taxon>
        <taxon>Chordata</taxon>
        <taxon>Craniata</taxon>
        <taxon>Vertebrata</taxon>
        <taxon>Euteleostomi</taxon>
        <taxon>Archelosauria</taxon>
        <taxon>Archosauria</taxon>
        <taxon>Dinosauria</taxon>
        <taxon>Saurischia</taxon>
        <taxon>Theropoda</taxon>
        <taxon>Coelurosauria</taxon>
        <taxon>Aves</taxon>
        <taxon>Neognathae</taxon>
        <taxon>Neoaves</taxon>
        <taxon>Strisores</taxon>
        <taxon>Apodiformes</taxon>
        <taxon>Trochilidae</taxon>
        <taxon>Calypte</taxon>
    </lineage>
</organism>
<dbReference type="GO" id="GO:0045893">
    <property type="term" value="P:positive regulation of DNA-templated transcription"/>
    <property type="evidence" value="ECO:0007669"/>
    <property type="project" value="UniProtKB-ARBA"/>
</dbReference>
<evidence type="ECO:0000256" key="3">
    <source>
        <dbReference type="ARBA" id="ARBA00023125"/>
    </source>
</evidence>